<proteinExistence type="predicted"/>
<organism evidence="2 3">
    <name type="scientific">Panicum virgatum</name>
    <name type="common">Blackwell switchgrass</name>
    <dbReference type="NCBI Taxonomy" id="38727"/>
    <lineage>
        <taxon>Eukaryota</taxon>
        <taxon>Viridiplantae</taxon>
        <taxon>Streptophyta</taxon>
        <taxon>Embryophyta</taxon>
        <taxon>Tracheophyta</taxon>
        <taxon>Spermatophyta</taxon>
        <taxon>Magnoliopsida</taxon>
        <taxon>Liliopsida</taxon>
        <taxon>Poales</taxon>
        <taxon>Poaceae</taxon>
        <taxon>PACMAD clade</taxon>
        <taxon>Panicoideae</taxon>
        <taxon>Panicodae</taxon>
        <taxon>Paniceae</taxon>
        <taxon>Panicinae</taxon>
        <taxon>Panicum</taxon>
        <taxon>Panicum sect. Hiantes</taxon>
    </lineage>
</organism>
<dbReference type="EMBL" id="CM029047">
    <property type="protein sequence ID" value="KAG2584265.1"/>
    <property type="molecule type" value="Genomic_DNA"/>
</dbReference>
<evidence type="ECO:0000313" key="3">
    <source>
        <dbReference type="Proteomes" id="UP000823388"/>
    </source>
</evidence>
<protein>
    <submittedName>
        <fullName evidence="2">Uncharacterized protein</fullName>
    </submittedName>
</protein>
<feature type="region of interest" description="Disordered" evidence="1">
    <location>
        <begin position="1"/>
        <end position="47"/>
    </location>
</feature>
<reference evidence="2" key="1">
    <citation type="submission" date="2020-05" db="EMBL/GenBank/DDBJ databases">
        <title>WGS assembly of Panicum virgatum.</title>
        <authorList>
            <person name="Lovell J.T."/>
            <person name="Jenkins J."/>
            <person name="Shu S."/>
            <person name="Juenger T.E."/>
            <person name="Schmutz J."/>
        </authorList>
    </citation>
    <scope>NUCLEOTIDE SEQUENCE</scope>
    <source>
        <strain evidence="2">AP13</strain>
    </source>
</reference>
<accession>A0A8T0RGQ0</accession>
<evidence type="ECO:0000313" key="2">
    <source>
        <dbReference type="EMBL" id="KAG2584265.1"/>
    </source>
</evidence>
<dbReference type="Proteomes" id="UP000823388">
    <property type="component" value="Chromosome 6K"/>
</dbReference>
<evidence type="ECO:0000256" key="1">
    <source>
        <dbReference type="SAM" id="MobiDB-lite"/>
    </source>
</evidence>
<sequence length="82" mass="8880">MGMEESPRQSPQSSVGSFPRAAAASGIMNRHDPRRRSPQTATVAAASMRSRVRRRIRAATCDAILPIRAVRLALCPALLPNN</sequence>
<comment type="caution">
    <text evidence="2">The sequence shown here is derived from an EMBL/GenBank/DDBJ whole genome shotgun (WGS) entry which is preliminary data.</text>
</comment>
<gene>
    <name evidence="2" type="ORF">PVAP13_6KG286812</name>
</gene>
<keyword evidence="3" id="KW-1185">Reference proteome</keyword>
<name>A0A8T0RGQ0_PANVG</name>
<dbReference type="AlphaFoldDB" id="A0A8T0RGQ0"/>